<dbReference type="Proteomes" id="UP000010471">
    <property type="component" value="Chromosome"/>
</dbReference>
<dbReference type="Gene3D" id="1.10.1740.10">
    <property type="match status" value="1"/>
</dbReference>
<dbReference type="InterPro" id="IPR011990">
    <property type="entry name" value="TPR-like_helical_dom_sf"/>
</dbReference>
<sequence length="420" mass="47013">MTGMASTAKSDVAQTIAAVYRTEWGRIVAILIRLVRDFDLAEEAAQEAFAAAVNQWESSGIPDLPRAWIIRTARYKAIDRLRRRTRLTEKLEWYAASGLIPSTEEPTYDSDEIGDDHLRLIFTCCHPALAIETQVALTLRMLGGLETDEIARAFLVPTATMAQRLVRAKRKIRDAGIPYKVPDLGDLPSRIEAVLTVIYLIFNEGYAATKGDSIVRADLCTEAIRLGQLVRQLLAPQPPSEVTALVALMLLHDSRRDARLDEAGDLILLEDQDRSRWNHPQIAEALPLVEEALRSGTGVYALQAAIAALHCQAARAEETDWAQIVRLYKVLERLQPSPVVTLNRAVATAMAEGPQAAFRLIDQLAPELDSYHLFHAIRADLLRRVGVLEEATQSYRRALELVTNDSERRFLERRLREVQP</sequence>
<evidence type="ECO:0000259" key="2">
    <source>
        <dbReference type="Pfam" id="PF08281"/>
    </source>
</evidence>
<evidence type="ECO:0000313" key="5">
    <source>
        <dbReference type="Proteomes" id="UP000010471"/>
    </source>
</evidence>
<reference evidence="4 5" key="1">
    <citation type="submission" date="2012-06" db="EMBL/GenBank/DDBJ databases">
        <title>Finished chromosome of genome of Microcoleus sp. PCC 7113.</title>
        <authorList>
            <consortium name="US DOE Joint Genome Institute"/>
            <person name="Gugger M."/>
            <person name="Coursin T."/>
            <person name="Rippka R."/>
            <person name="Tandeau De Marsac N."/>
            <person name="Huntemann M."/>
            <person name="Wei C.-L."/>
            <person name="Han J."/>
            <person name="Detter J.C."/>
            <person name="Han C."/>
            <person name="Tapia R."/>
            <person name="Chen A."/>
            <person name="Kyrpides N."/>
            <person name="Mavromatis K."/>
            <person name="Markowitz V."/>
            <person name="Szeto E."/>
            <person name="Ivanova N."/>
            <person name="Pagani I."/>
            <person name="Pati A."/>
            <person name="Goodwin L."/>
            <person name="Nordberg H.P."/>
            <person name="Cantor M.N."/>
            <person name="Hua S.X."/>
            <person name="Woyke T."/>
            <person name="Kerfeld C.A."/>
        </authorList>
    </citation>
    <scope>NUCLEOTIDE SEQUENCE [LARGE SCALE GENOMIC DNA]</scope>
    <source>
        <strain evidence="4 5">PCC 7113</strain>
    </source>
</reference>
<dbReference type="GO" id="GO:0003677">
    <property type="term" value="F:DNA binding"/>
    <property type="evidence" value="ECO:0007669"/>
    <property type="project" value="InterPro"/>
</dbReference>
<dbReference type="SUPFAM" id="SSF48452">
    <property type="entry name" value="TPR-like"/>
    <property type="match status" value="1"/>
</dbReference>
<dbReference type="InterPro" id="IPR036388">
    <property type="entry name" value="WH-like_DNA-bd_sf"/>
</dbReference>
<proteinExistence type="predicted"/>
<protein>
    <submittedName>
        <fullName evidence="4">RNA polymerase, sigma subunit, ECF family</fullName>
    </submittedName>
</protein>
<dbReference type="InterPro" id="IPR013249">
    <property type="entry name" value="RNA_pol_sigma70_r4_t2"/>
</dbReference>
<dbReference type="AlphaFoldDB" id="K9WH28"/>
<feature type="domain" description="RNA polymerase sigma factor 70 region 4 type 2" evidence="2">
    <location>
        <begin position="121"/>
        <end position="172"/>
    </location>
</feature>
<dbReference type="SUPFAM" id="SSF88659">
    <property type="entry name" value="Sigma3 and sigma4 domains of RNA polymerase sigma factors"/>
    <property type="match status" value="1"/>
</dbReference>
<dbReference type="PANTHER" id="PTHR47756">
    <property type="entry name" value="BLL6612 PROTEIN-RELATED"/>
    <property type="match status" value="1"/>
</dbReference>
<evidence type="ECO:0000259" key="3">
    <source>
        <dbReference type="Pfam" id="PF20239"/>
    </source>
</evidence>
<dbReference type="Gene3D" id="1.10.10.10">
    <property type="entry name" value="Winged helix-like DNA-binding domain superfamily/Winged helix DNA-binding domain"/>
    <property type="match status" value="1"/>
</dbReference>
<feature type="domain" description="DUF6596" evidence="3">
    <location>
        <begin position="190"/>
        <end position="292"/>
    </location>
</feature>
<dbReference type="Pfam" id="PF20239">
    <property type="entry name" value="DUF6596"/>
    <property type="match status" value="1"/>
</dbReference>
<dbReference type="InterPro" id="IPR013325">
    <property type="entry name" value="RNA_pol_sigma_r2"/>
</dbReference>
<dbReference type="InterPro" id="IPR014284">
    <property type="entry name" value="RNA_pol_sigma-70_dom"/>
</dbReference>
<dbReference type="EMBL" id="CP003630">
    <property type="protein sequence ID" value="AFZ18837.1"/>
    <property type="molecule type" value="Genomic_DNA"/>
</dbReference>
<dbReference type="GO" id="GO:0006352">
    <property type="term" value="P:DNA-templated transcription initiation"/>
    <property type="evidence" value="ECO:0007669"/>
    <property type="project" value="InterPro"/>
</dbReference>
<name>K9WH28_9CYAN</name>
<dbReference type="NCBIfam" id="TIGR02937">
    <property type="entry name" value="sigma70-ECF"/>
    <property type="match status" value="1"/>
</dbReference>
<evidence type="ECO:0000313" key="4">
    <source>
        <dbReference type="EMBL" id="AFZ18837.1"/>
    </source>
</evidence>
<dbReference type="STRING" id="1173027.Mic7113_3081"/>
<dbReference type="InterPro" id="IPR046531">
    <property type="entry name" value="DUF6596"/>
</dbReference>
<accession>K9WH28</accession>
<dbReference type="GO" id="GO:0016987">
    <property type="term" value="F:sigma factor activity"/>
    <property type="evidence" value="ECO:0007669"/>
    <property type="project" value="InterPro"/>
</dbReference>
<dbReference type="eggNOG" id="COG4941">
    <property type="taxonomic scope" value="Bacteria"/>
</dbReference>
<gene>
    <name evidence="4" type="ORF">Mic7113_3081</name>
</gene>
<dbReference type="Pfam" id="PF08281">
    <property type="entry name" value="Sigma70_r4_2"/>
    <property type="match status" value="1"/>
</dbReference>
<dbReference type="InterPro" id="IPR013324">
    <property type="entry name" value="RNA_pol_sigma_r3/r4-like"/>
</dbReference>
<dbReference type="KEGG" id="mic:Mic7113_3081"/>
<feature type="domain" description="RNA polymerase sigma-70 region 2" evidence="1">
    <location>
        <begin position="25"/>
        <end position="86"/>
    </location>
</feature>
<organism evidence="4 5">
    <name type="scientific">Allocoleopsis franciscana PCC 7113</name>
    <dbReference type="NCBI Taxonomy" id="1173027"/>
    <lineage>
        <taxon>Bacteria</taxon>
        <taxon>Bacillati</taxon>
        <taxon>Cyanobacteriota</taxon>
        <taxon>Cyanophyceae</taxon>
        <taxon>Coleofasciculales</taxon>
        <taxon>Coleofasciculaceae</taxon>
        <taxon>Allocoleopsis</taxon>
        <taxon>Allocoleopsis franciscana</taxon>
    </lineage>
</organism>
<dbReference type="SUPFAM" id="SSF88946">
    <property type="entry name" value="Sigma2 domain of RNA polymerase sigma factors"/>
    <property type="match status" value="1"/>
</dbReference>
<keyword evidence="5" id="KW-1185">Reference proteome</keyword>
<dbReference type="PATRIC" id="fig|1173027.3.peg.3396"/>
<dbReference type="HOGENOM" id="CLU_035311_1_0_3"/>
<dbReference type="PANTHER" id="PTHR47756:SF2">
    <property type="entry name" value="BLL6612 PROTEIN"/>
    <property type="match status" value="1"/>
</dbReference>
<dbReference type="Pfam" id="PF04542">
    <property type="entry name" value="Sigma70_r2"/>
    <property type="match status" value="1"/>
</dbReference>
<dbReference type="RefSeq" id="WP_015182985.1">
    <property type="nucleotide sequence ID" value="NC_019738.1"/>
</dbReference>
<evidence type="ECO:0000259" key="1">
    <source>
        <dbReference type="Pfam" id="PF04542"/>
    </source>
</evidence>
<dbReference type="InterPro" id="IPR007627">
    <property type="entry name" value="RNA_pol_sigma70_r2"/>
</dbReference>